<comment type="similarity">
    <text evidence="3 9">Belongs to the FAD-dependent glycerol-3-phosphate dehydrogenase family.</text>
</comment>
<evidence type="ECO:0000256" key="7">
    <source>
        <dbReference type="ARBA" id="ARBA00023002"/>
    </source>
</evidence>
<protein>
    <recommendedName>
        <fullName evidence="9">Glycerol-3-phosphate dehydrogenase</fullName>
        <ecNumber evidence="9">1.1.5.3</ecNumber>
    </recommendedName>
</protein>
<keyword evidence="5" id="KW-0319">Glycerol metabolism</keyword>
<evidence type="ECO:0000256" key="2">
    <source>
        <dbReference type="ARBA" id="ARBA00004977"/>
    </source>
</evidence>
<sequence>MVNFSVKNREPSLRSLQSEPFDLLIIGGGITGAGIALDATTRGLDTILFEMQDFASGTSSRSTKLIHGGLRYLKQYEVKLVAEVGKERAIVYENGPHVTTPEWMLLPIYKGGTFGRFTTSIGLRVYDFLAGVKFDERRSMLTADETLLKEPLLKKEGLLGGGYYVEYRTDDARLTIEVMKKAVEKGAKAFNYMKVDSFIYENGKIIGVNVKDLLTDQEYQVFSKKIINATGPWVDTLREKDGSKQGKRLRLSKGVHIVIDQGKFPLKQAVYFDTPDGRMVFAIPRAGKTYVGTTDTFYDEDITNPTMNSEDLAYLLSTIAFMFPEIQLNEEDIESSWAGVRPLIFEEGKDPSEISRKDEIWQSSSGLITIAGGKLTGYRKMAELTVDLVTNLFKQEGFEVMLGCQTRNLPISGGDVGGSHGYGPFVFDKTKELMQLGLPQQSAEKLVRLYGSNIDSVIQYFHSFTEEIGLPVEIYASIQYAIDHEMVVKPIDYFIRRTGALLFDIQWVLEWKEKIISFMAEELIWPEETKLLYTKELDIHLDSVKPNH</sequence>
<comment type="catalytic activity">
    <reaction evidence="8 9">
        <text>a quinone + sn-glycerol 3-phosphate = dihydroxyacetone phosphate + a quinol</text>
        <dbReference type="Rhea" id="RHEA:18977"/>
        <dbReference type="ChEBI" id="CHEBI:24646"/>
        <dbReference type="ChEBI" id="CHEBI:57597"/>
        <dbReference type="ChEBI" id="CHEBI:57642"/>
        <dbReference type="ChEBI" id="CHEBI:132124"/>
        <dbReference type="EC" id="1.1.5.3"/>
    </reaction>
</comment>
<dbReference type="EMBL" id="CVRB01000003">
    <property type="protein sequence ID" value="CRK83092.1"/>
    <property type="molecule type" value="Genomic_DNA"/>
</dbReference>
<keyword evidence="6" id="KW-0274">FAD</keyword>
<evidence type="ECO:0000313" key="12">
    <source>
        <dbReference type="EMBL" id="CRK83092.1"/>
    </source>
</evidence>
<dbReference type="UniPathway" id="UPA00618">
    <property type="reaction ID" value="UER00674"/>
</dbReference>
<dbReference type="InterPro" id="IPR038299">
    <property type="entry name" value="DAO_C_sf"/>
</dbReference>
<dbReference type="EC" id="1.1.5.3" evidence="9"/>
<keyword evidence="13" id="KW-1185">Reference proteome</keyword>
<dbReference type="PRINTS" id="PR01001">
    <property type="entry name" value="FADG3PDH"/>
</dbReference>
<dbReference type="GO" id="GO:0046168">
    <property type="term" value="P:glycerol-3-phosphate catabolic process"/>
    <property type="evidence" value="ECO:0007669"/>
    <property type="project" value="TreeGrafter"/>
</dbReference>
<evidence type="ECO:0000256" key="1">
    <source>
        <dbReference type="ARBA" id="ARBA00001974"/>
    </source>
</evidence>
<dbReference type="GO" id="GO:0004368">
    <property type="term" value="F:glycerol-3-phosphate dehydrogenase (quinone) activity"/>
    <property type="evidence" value="ECO:0007669"/>
    <property type="project" value="UniProtKB-EC"/>
</dbReference>
<organism evidence="12 13">
    <name type="scientific">Neobacillus massiliamazoniensis</name>
    <dbReference type="NCBI Taxonomy" id="1499688"/>
    <lineage>
        <taxon>Bacteria</taxon>
        <taxon>Bacillati</taxon>
        <taxon>Bacillota</taxon>
        <taxon>Bacilli</taxon>
        <taxon>Bacillales</taxon>
        <taxon>Bacillaceae</taxon>
        <taxon>Neobacillus</taxon>
    </lineage>
</organism>
<dbReference type="SUPFAM" id="SSF54373">
    <property type="entry name" value="FAD-linked reductases, C-terminal domain"/>
    <property type="match status" value="1"/>
</dbReference>
<dbReference type="InterPro" id="IPR031656">
    <property type="entry name" value="DAO_C"/>
</dbReference>
<dbReference type="PROSITE" id="PS00978">
    <property type="entry name" value="FAD_G3PDH_2"/>
    <property type="match status" value="1"/>
</dbReference>
<feature type="domain" description="FAD dependent oxidoreductase" evidence="10">
    <location>
        <begin position="22"/>
        <end position="351"/>
    </location>
</feature>
<evidence type="ECO:0000256" key="5">
    <source>
        <dbReference type="ARBA" id="ARBA00022798"/>
    </source>
</evidence>
<dbReference type="PANTHER" id="PTHR11985">
    <property type="entry name" value="GLYCEROL-3-PHOSPHATE DEHYDROGENASE"/>
    <property type="match status" value="1"/>
</dbReference>
<dbReference type="Gene3D" id="3.50.50.60">
    <property type="entry name" value="FAD/NAD(P)-binding domain"/>
    <property type="match status" value="1"/>
</dbReference>
<feature type="domain" description="Alpha-glycerophosphate oxidase C-terminal" evidence="11">
    <location>
        <begin position="404"/>
        <end position="529"/>
    </location>
</feature>
<comment type="pathway">
    <text evidence="2">Polyol metabolism; glycerol degradation via glycerol kinase pathway; glycerone phosphate from sn-glycerol 3-phosphate (aerobic route): step 1/1.</text>
</comment>
<keyword evidence="7 9" id="KW-0560">Oxidoreductase</keyword>
<dbReference type="Gene3D" id="3.30.9.10">
    <property type="entry name" value="D-Amino Acid Oxidase, subunit A, domain 2"/>
    <property type="match status" value="1"/>
</dbReference>
<keyword evidence="4 9" id="KW-0285">Flavoprotein</keyword>
<dbReference type="Proteomes" id="UP000199087">
    <property type="component" value="Unassembled WGS sequence"/>
</dbReference>
<dbReference type="InterPro" id="IPR036188">
    <property type="entry name" value="FAD/NAD-bd_sf"/>
</dbReference>
<dbReference type="OrthoDB" id="9766796at2"/>
<evidence type="ECO:0000259" key="10">
    <source>
        <dbReference type="Pfam" id="PF01266"/>
    </source>
</evidence>
<reference evidence="13" key="1">
    <citation type="submission" date="2015-05" db="EMBL/GenBank/DDBJ databases">
        <authorList>
            <person name="Urmite Genomes"/>
        </authorList>
    </citation>
    <scope>NUCLEOTIDE SEQUENCE [LARGE SCALE GENOMIC DNA]</scope>
    <source>
        <strain evidence="13">LF1</strain>
    </source>
</reference>
<dbReference type="InterPro" id="IPR006076">
    <property type="entry name" value="FAD-dep_OxRdtase"/>
</dbReference>
<dbReference type="Pfam" id="PF16901">
    <property type="entry name" value="DAO_C"/>
    <property type="match status" value="1"/>
</dbReference>
<name>A0A0U1NZ39_9BACI</name>
<dbReference type="InterPro" id="IPR000447">
    <property type="entry name" value="G3P_DH_FAD-dep"/>
</dbReference>
<dbReference type="GO" id="GO:0019563">
    <property type="term" value="P:glycerol catabolic process"/>
    <property type="evidence" value="ECO:0007669"/>
    <property type="project" value="UniProtKB-UniPathway"/>
</dbReference>
<dbReference type="SUPFAM" id="SSF51905">
    <property type="entry name" value="FAD/NAD(P)-binding domain"/>
    <property type="match status" value="1"/>
</dbReference>
<proteinExistence type="inferred from homology"/>
<dbReference type="Gene3D" id="1.10.8.870">
    <property type="entry name" value="Alpha-glycerophosphate oxidase, cap domain"/>
    <property type="match status" value="1"/>
</dbReference>
<dbReference type="GO" id="GO:0009331">
    <property type="term" value="C:glycerol-3-phosphate dehydrogenase (FAD) complex"/>
    <property type="evidence" value="ECO:0007669"/>
    <property type="project" value="UniProtKB-UniRule"/>
</dbReference>
<evidence type="ECO:0000256" key="9">
    <source>
        <dbReference type="RuleBase" id="RU361217"/>
    </source>
</evidence>
<dbReference type="PROSITE" id="PS00977">
    <property type="entry name" value="FAD_G3PDH_1"/>
    <property type="match status" value="1"/>
</dbReference>
<evidence type="ECO:0000256" key="6">
    <source>
        <dbReference type="ARBA" id="ARBA00022827"/>
    </source>
</evidence>
<dbReference type="STRING" id="1499688.BN000_03049"/>
<dbReference type="PANTHER" id="PTHR11985:SF35">
    <property type="entry name" value="ANAEROBIC GLYCEROL-3-PHOSPHATE DEHYDROGENASE SUBUNIT A"/>
    <property type="match status" value="1"/>
</dbReference>
<dbReference type="Pfam" id="PF01266">
    <property type="entry name" value="DAO"/>
    <property type="match status" value="1"/>
</dbReference>
<gene>
    <name evidence="12" type="ORF">BN000_03049</name>
</gene>
<evidence type="ECO:0000256" key="8">
    <source>
        <dbReference type="ARBA" id="ARBA00049055"/>
    </source>
</evidence>
<dbReference type="RefSeq" id="WP_090635377.1">
    <property type="nucleotide sequence ID" value="NZ_CVRB01000003.1"/>
</dbReference>
<comment type="cofactor">
    <cofactor evidence="1 9">
        <name>FAD</name>
        <dbReference type="ChEBI" id="CHEBI:57692"/>
    </cofactor>
</comment>
<evidence type="ECO:0000259" key="11">
    <source>
        <dbReference type="Pfam" id="PF16901"/>
    </source>
</evidence>
<dbReference type="AlphaFoldDB" id="A0A0U1NZ39"/>
<accession>A0A0U1NZ39</accession>
<evidence type="ECO:0000313" key="13">
    <source>
        <dbReference type="Proteomes" id="UP000199087"/>
    </source>
</evidence>
<evidence type="ECO:0000256" key="4">
    <source>
        <dbReference type="ARBA" id="ARBA00022630"/>
    </source>
</evidence>
<evidence type="ECO:0000256" key="3">
    <source>
        <dbReference type="ARBA" id="ARBA00007330"/>
    </source>
</evidence>